<dbReference type="PANTHER" id="PTHR42978">
    <property type="entry name" value="QUORUM-QUENCHING LACTONASE YTNP-RELATED-RELATED"/>
    <property type="match status" value="1"/>
</dbReference>
<dbReference type="SUPFAM" id="SSF56281">
    <property type="entry name" value="Metallo-hydrolase/oxidoreductase"/>
    <property type="match status" value="1"/>
</dbReference>
<keyword evidence="2" id="KW-0479">Metal-binding</keyword>
<dbReference type="Proteomes" id="UP000809789">
    <property type="component" value="Unassembled WGS sequence"/>
</dbReference>
<keyword evidence="4" id="KW-0862">Zinc</keyword>
<evidence type="ECO:0000313" key="6">
    <source>
        <dbReference type="EMBL" id="KAG8631283.1"/>
    </source>
</evidence>
<dbReference type="PANTHER" id="PTHR42978:SF4">
    <property type="entry name" value="METALLO-BETA-LACTAMASE DOMAIN-CONTAINING PROTEIN"/>
    <property type="match status" value="1"/>
</dbReference>
<evidence type="ECO:0000256" key="3">
    <source>
        <dbReference type="ARBA" id="ARBA00022801"/>
    </source>
</evidence>
<keyword evidence="3" id="KW-0378">Hydrolase</keyword>
<dbReference type="InterPro" id="IPR036866">
    <property type="entry name" value="RibonucZ/Hydroxyglut_hydro"/>
</dbReference>
<dbReference type="Pfam" id="PF00753">
    <property type="entry name" value="Lactamase_B"/>
    <property type="match status" value="1"/>
</dbReference>
<dbReference type="InterPro" id="IPR051013">
    <property type="entry name" value="MBL_superfamily_lactonases"/>
</dbReference>
<dbReference type="AlphaFoldDB" id="A0A8K0LFK8"/>
<keyword evidence="7" id="KW-1185">Reference proteome</keyword>
<comment type="caution">
    <text evidence="6">The sequence shown here is derived from an EMBL/GenBank/DDBJ whole genome shotgun (WGS) entry which is preliminary data.</text>
</comment>
<proteinExistence type="inferred from homology"/>
<dbReference type="EMBL" id="JAESVG020000001">
    <property type="protein sequence ID" value="KAG8631283.1"/>
    <property type="molecule type" value="Genomic_DNA"/>
</dbReference>
<comment type="similarity">
    <text evidence="1">Belongs to the metallo-beta-lactamase superfamily.</text>
</comment>
<dbReference type="GO" id="GO:0046872">
    <property type="term" value="F:metal ion binding"/>
    <property type="evidence" value="ECO:0007669"/>
    <property type="project" value="UniProtKB-KW"/>
</dbReference>
<protein>
    <recommendedName>
        <fullName evidence="5">Metallo-beta-lactamase domain-containing protein</fullName>
    </recommendedName>
</protein>
<reference evidence="6" key="1">
    <citation type="submission" date="2021-07" db="EMBL/GenBank/DDBJ databases">
        <title>Elsinoe batatas strain:CRI-CJ2 Genome sequencing and assembly.</title>
        <authorList>
            <person name="Huang L."/>
        </authorList>
    </citation>
    <scope>NUCLEOTIDE SEQUENCE</scope>
    <source>
        <strain evidence="6">CRI-CJ2</strain>
    </source>
</reference>
<dbReference type="OrthoDB" id="10250730at2759"/>
<dbReference type="InterPro" id="IPR001279">
    <property type="entry name" value="Metallo-B-lactamas"/>
</dbReference>
<name>A0A8K0LFK8_9PEZI</name>
<organism evidence="6 7">
    <name type="scientific">Elsinoe batatas</name>
    <dbReference type="NCBI Taxonomy" id="2601811"/>
    <lineage>
        <taxon>Eukaryota</taxon>
        <taxon>Fungi</taxon>
        <taxon>Dikarya</taxon>
        <taxon>Ascomycota</taxon>
        <taxon>Pezizomycotina</taxon>
        <taxon>Dothideomycetes</taxon>
        <taxon>Dothideomycetidae</taxon>
        <taxon>Myriangiales</taxon>
        <taxon>Elsinoaceae</taxon>
        <taxon>Elsinoe</taxon>
    </lineage>
</organism>
<evidence type="ECO:0000256" key="4">
    <source>
        <dbReference type="ARBA" id="ARBA00022833"/>
    </source>
</evidence>
<evidence type="ECO:0000259" key="5">
    <source>
        <dbReference type="Pfam" id="PF00753"/>
    </source>
</evidence>
<evidence type="ECO:0000256" key="1">
    <source>
        <dbReference type="ARBA" id="ARBA00007749"/>
    </source>
</evidence>
<sequence length="201" mass="22421">MYHPSTKTHLFWDVGLSQDPKEYTQFVAEHTVKLLYARSPRLSLIEQLKKRGVQAEDISVVIFSHHHWDHSRPIRSMFPNATGYFGLGTWDHFAPGLFHEEPYDPAGKGDANFFHPTKATERSKELSGSWIPYGPFDRAMDFFRDGSLWVLDAPGHMPGNLAAVVCTSDGERSSALLLWSDKGTTNCSPAVVSAGSVRVST</sequence>
<evidence type="ECO:0000313" key="7">
    <source>
        <dbReference type="Proteomes" id="UP000809789"/>
    </source>
</evidence>
<evidence type="ECO:0000256" key="2">
    <source>
        <dbReference type="ARBA" id="ARBA00022723"/>
    </source>
</evidence>
<feature type="domain" description="Metallo-beta-lactamase" evidence="5">
    <location>
        <begin position="44"/>
        <end position="70"/>
    </location>
</feature>
<dbReference type="Gene3D" id="3.60.15.10">
    <property type="entry name" value="Ribonuclease Z/Hydroxyacylglutathione hydrolase-like"/>
    <property type="match status" value="1"/>
</dbReference>
<accession>A0A8K0LFK8</accession>
<dbReference type="GO" id="GO:0016787">
    <property type="term" value="F:hydrolase activity"/>
    <property type="evidence" value="ECO:0007669"/>
    <property type="project" value="UniProtKB-KW"/>
</dbReference>
<gene>
    <name evidence="6" type="ORF">KVT40_000423</name>
</gene>